<evidence type="ECO:0000313" key="2">
    <source>
        <dbReference type="EMBL" id="RGK50530.1"/>
    </source>
</evidence>
<feature type="transmembrane region" description="Helical" evidence="1">
    <location>
        <begin position="100"/>
        <end position="120"/>
    </location>
</feature>
<gene>
    <name evidence="4" type="ORF">DW653_02655</name>
    <name evidence="3" type="ORF">DXC17_16045</name>
    <name evidence="2" type="ORF">DXD04_15930</name>
</gene>
<sequence>MIKFFFDAMYYQFFIYNRDKFKLEDPHERTILLFCGILFLPIIALIYPLIKENFNYDLPFIFFVPIFYILYYFFNRYYVRKGKGIEIIREKPLLFKSQRLSFIISWMVYPFLAVLLYFMITHRHWLKII</sequence>
<dbReference type="EMBL" id="QSQT01000049">
    <property type="protein sequence ID" value="RGK50530.1"/>
    <property type="molecule type" value="Genomic_DNA"/>
</dbReference>
<evidence type="ECO:0000256" key="1">
    <source>
        <dbReference type="SAM" id="Phobius"/>
    </source>
</evidence>
<feature type="transmembrane region" description="Helical" evidence="1">
    <location>
        <begin position="56"/>
        <end position="79"/>
    </location>
</feature>
<evidence type="ECO:0000313" key="7">
    <source>
        <dbReference type="Proteomes" id="UP000283485"/>
    </source>
</evidence>
<keyword evidence="1" id="KW-0812">Transmembrane</keyword>
<dbReference type="Proteomes" id="UP000260862">
    <property type="component" value="Unassembled WGS sequence"/>
</dbReference>
<evidence type="ECO:0000313" key="3">
    <source>
        <dbReference type="EMBL" id="RGM34745.1"/>
    </source>
</evidence>
<evidence type="ECO:0000313" key="6">
    <source>
        <dbReference type="Proteomes" id="UP000260862"/>
    </source>
</evidence>
<proteinExistence type="predicted"/>
<feature type="transmembrane region" description="Helical" evidence="1">
    <location>
        <begin position="30"/>
        <end position="50"/>
    </location>
</feature>
<organism evidence="3 5">
    <name type="scientific">Phocaeicola plebeius</name>
    <dbReference type="NCBI Taxonomy" id="310297"/>
    <lineage>
        <taxon>Bacteria</taxon>
        <taxon>Pseudomonadati</taxon>
        <taxon>Bacteroidota</taxon>
        <taxon>Bacteroidia</taxon>
        <taxon>Bacteroidales</taxon>
        <taxon>Bacteroidaceae</taxon>
        <taxon>Phocaeicola</taxon>
    </lineage>
</organism>
<name>A0A3E4VXT2_9BACT</name>
<keyword evidence="6" id="KW-1185">Reference proteome</keyword>
<keyword evidence="1" id="KW-0472">Membrane</keyword>
<accession>A0A3E4VXT2</accession>
<dbReference type="EMBL" id="QRHQ01000003">
    <property type="protein sequence ID" value="RHF92676.1"/>
    <property type="molecule type" value="Genomic_DNA"/>
</dbReference>
<keyword evidence="1" id="KW-1133">Transmembrane helix</keyword>
<evidence type="ECO:0000313" key="5">
    <source>
        <dbReference type="Proteomes" id="UP000260780"/>
    </source>
</evidence>
<comment type="caution">
    <text evidence="3">The sequence shown here is derived from an EMBL/GenBank/DDBJ whole genome shotgun (WGS) entry which is preliminary data.</text>
</comment>
<protein>
    <submittedName>
        <fullName evidence="3">Uncharacterized protein</fullName>
    </submittedName>
</protein>
<dbReference type="AlphaFoldDB" id="A0A3E4VXT2"/>
<dbReference type="Proteomes" id="UP000283485">
    <property type="component" value="Unassembled WGS sequence"/>
</dbReference>
<evidence type="ECO:0000313" key="4">
    <source>
        <dbReference type="EMBL" id="RHF92676.1"/>
    </source>
</evidence>
<reference evidence="5 6" key="1">
    <citation type="submission" date="2018-08" db="EMBL/GenBank/DDBJ databases">
        <title>A genome reference for cultivated species of the human gut microbiota.</title>
        <authorList>
            <person name="Zou Y."/>
            <person name="Xue W."/>
            <person name="Luo G."/>
        </authorList>
    </citation>
    <scope>NUCLEOTIDE SEQUENCE [LARGE SCALE GENOMIC DNA]</scope>
    <source>
        <strain evidence="4 7">AM23-23</strain>
        <strain evidence="3 5">OM08-14</strain>
        <strain evidence="2 6">TF10-3AC</strain>
    </source>
</reference>
<dbReference type="Proteomes" id="UP000260780">
    <property type="component" value="Unassembled WGS sequence"/>
</dbReference>
<dbReference type="EMBL" id="QSTF01000064">
    <property type="protein sequence ID" value="RGM34745.1"/>
    <property type="molecule type" value="Genomic_DNA"/>
</dbReference>